<dbReference type="Proteomes" id="UP000807342">
    <property type="component" value="Unassembled WGS sequence"/>
</dbReference>
<keyword evidence="2" id="KW-1133">Transmembrane helix</keyword>
<evidence type="ECO:0000313" key="3">
    <source>
        <dbReference type="EMBL" id="KAF9448761.1"/>
    </source>
</evidence>
<name>A0A9P6C1S0_9AGAR</name>
<evidence type="ECO:0000313" key="4">
    <source>
        <dbReference type="Proteomes" id="UP000807342"/>
    </source>
</evidence>
<reference evidence="3" key="1">
    <citation type="submission" date="2020-11" db="EMBL/GenBank/DDBJ databases">
        <authorList>
            <consortium name="DOE Joint Genome Institute"/>
            <person name="Ahrendt S."/>
            <person name="Riley R."/>
            <person name="Andreopoulos W."/>
            <person name="Labutti K."/>
            <person name="Pangilinan J."/>
            <person name="Ruiz-Duenas F.J."/>
            <person name="Barrasa J.M."/>
            <person name="Sanchez-Garcia M."/>
            <person name="Camarero S."/>
            <person name="Miyauchi S."/>
            <person name="Serrano A."/>
            <person name="Linde D."/>
            <person name="Babiker R."/>
            <person name="Drula E."/>
            <person name="Ayuso-Fernandez I."/>
            <person name="Pacheco R."/>
            <person name="Padilla G."/>
            <person name="Ferreira P."/>
            <person name="Barriuso J."/>
            <person name="Kellner H."/>
            <person name="Castanera R."/>
            <person name="Alfaro M."/>
            <person name="Ramirez L."/>
            <person name="Pisabarro A.G."/>
            <person name="Kuo A."/>
            <person name="Tritt A."/>
            <person name="Lipzen A."/>
            <person name="He G."/>
            <person name="Yan M."/>
            <person name="Ng V."/>
            <person name="Cullen D."/>
            <person name="Martin F."/>
            <person name="Rosso M.-N."/>
            <person name="Henrissat B."/>
            <person name="Hibbett D."/>
            <person name="Martinez A.T."/>
            <person name="Grigoriev I.V."/>
        </authorList>
    </citation>
    <scope>NUCLEOTIDE SEQUENCE</scope>
    <source>
        <strain evidence="3">MF-IS2</strain>
    </source>
</reference>
<sequence>MTANDSLTKDDLPLQDILHPSQAEGNQLECAPTSLPQIPPTTARRHGTSSTTTHDNHQTVDLEAQVRVDEKSSDKRMKTWITAIMGVPVFIAVGGVILNIVQKRTIDIIHAVDYK</sequence>
<feature type="region of interest" description="Disordered" evidence="1">
    <location>
        <begin position="1"/>
        <end position="59"/>
    </location>
</feature>
<evidence type="ECO:0000256" key="2">
    <source>
        <dbReference type="SAM" id="Phobius"/>
    </source>
</evidence>
<gene>
    <name evidence="3" type="ORF">P691DRAFT_780577</name>
</gene>
<keyword evidence="2" id="KW-0812">Transmembrane</keyword>
<keyword evidence="2" id="KW-0472">Membrane</keyword>
<comment type="caution">
    <text evidence="3">The sequence shown here is derived from an EMBL/GenBank/DDBJ whole genome shotgun (WGS) entry which is preliminary data.</text>
</comment>
<evidence type="ECO:0000256" key="1">
    <source>
        <dbReference type="SAM" id="MobiDB-lite"/>
    </source>
</evidence>
<organism evidence="3 4">
    <name type="scientific">Macrolepiota fuliginosa MF-IS2</name>
    <dbReference type="NCBI Taxonomy" id="1400762"/>
    <lineage>
        <taxon>Eukaryota</taxon>
        <taxon>Fungi</taxon>
        <taxon>Dikarya</taxon>
        <taxon>Basidiomycota</taxon>
        <taxon>Agaricomycotina</taxon>
        <taxon>Agaricomycetes</taxon>
        <taxon>Agaricomycetidae</taxon>
        <taxon>Agaricales</taxon>
        <taxon>Agaricineae</taxon>
        <taxon>Agaricaceae</taxon>
        <taxon>Macrolepiota</taxon>
    </lineage>
</organism>
<dbReference type="AlphaFoldDB" id="A0A9P6C1S0"/>
<proteinExistence type="predicted"/>
<feature type="transmembrane region" description="Helical" evidence="2">
    <location>
        <begin position="80"/>
        <end position="101"/>
    </location>
</feature>
<accession>A0A9P6C1S0</accession>
<protein>
    <submittedName>
        <fullName evidence="3">Uncharacterized protein</fullName>
    </submittedName>
</protein>
<dbReference type="EMBL" id="MU151151">
    <property type="protein sequence ID" value="KAF9448761.1"/>
    <property type="molecule type" value="Genomic_DNA"/>
</dbReference>
<keyword evidence="4" id="KW-1185">Reference proteome</keyword>